<evidence type="ECO:0000313" key="4">
    <source>
        <dbReference type="EMBL" id="TCB55562.1"/>
    </source>
</evidence>
<organism evidence="4 5">
    <name type="scientific">Acinetobacter terrae</name>
    <dbReference type="NCBI Taxonomy" id="2731247"/>
    <lineage>
        <taxon>Bacteria</taxon>
        <taxon>Pseudomonadati</taxon>
        <taxon>Pseudomonadota</taxon>
        <taxon>Gammaproteobacteria</taxon>
        <taxon>Moraxellales</taxon>
        <taxon>Moraxellaceae</taxon>
        <taxon>Acinetobacter</taxon>
        <taxon>Acinetobacter Taxon 24</taxon>
    </lineage>
</organism>
<keyword evidence="2" id="KW-1188">Viral release from host cell</keyword>
<protein>
    <recommendedName>
        <fullName evidence="6">Phage tail protein</fullName>
    </recommendedName>
</protein>
<comment type="caution">
    <text evidence="4">The sequence shown here is derived from an EMBL/GenBank/DDBJ whole genome shotgun (WGS) entry which is preliminary data.</text>
</comment>
<dbReference type="EMBL" id="SJOA01000026">
    <property type="protein sequence ID" value="TCB55562.1"/>
    <property type="molecule type" value="Genomic_DNA"/>
</dbReference>
<evidence type="ECO:0000256" key="1">
    <source>
        <dbReference type="ARBA" id="ARBA00004328"/>
    </source>
</evidence>
<proteinExistence type="predicted"/>
<dbReference type="Pfam" id="PF12236">
    <property type="entry name" value="Head-tail_con"/>
    <property type="match status" value="1"/>
</dbReference>
<gene>
    <name evidence="4" type="ORF">E0H85_14860</name>
</gene>
<keyword evidence="3" id="KW-0231">Viral genome packaging</keyword>
<dbReference type="InterPro" id="IPR020991">
    <property type="entry name" value="Connector_podovirus"/>
</dbReference>
<evidence type="ECO:0008006" key="6">
    <source>
        <dbReference type="Google" id="ProtNLM"/>
    </source>
</evidence>
<name>A0A4R0EG63_9GAMM</name>
<accession>A0A4R0EG63</accession>
<sequence length="145" mass="16338">MNAQATALLKRLSQLKAERLPFENSWKQAFKYGCPERQQSFQDSTNSGLEQERKQARAELFDSTACESIQLLTSSIYSGTTNPTSKWFQAIPSGLGSPIELTQGEKWLEEVTDFMFRNIHSSNFDSIASDFLSDLVVARMGCTLR</sequence>
<reference evidence="4 5" key="1">
    <citation type="submission" date="2019-02" db="EMBL/GenBank/DDBJ databases">
        <title>High diversity of culturable Acinetobacter species in natural soil and water ecosystems.</title>
        <authorList>
            <person name="Radolfova-Krizova L."/>
            <person name="Nemec A."/>
        </authorList>
    </citation>
    <scope>NUCLEOTIDE SEQUENCE [LARGE SCALE GENOMIC DNA]</scope>
    <source>
        <strain evidence="4 5">ANC 4281</strain>
    </source>
</reference>
<dbReference type="RefSeq" id="WP_131272007.1">
    <property type="nucleotide sequence ID" value="NZ_SJOA01000026.1"/>
</dbReference>
<dbReference type="Proteomes" id="UP000291380">
    <property type="component" value="Unassembled WGS sequence"/>
</dbReference>
<dbReference type="OrthoDB" id="1666403at2"/>
<dbReference type="AlphaFoldDB" id="A0A4R0EG63"/>
<evidence type="ECO:0000313" key="5">
    <source>
        <dbReference type="Proteomes" id="UP000291380"/>
    </source>
</evidence>
<evidence type="ECO:0000256" key="3">
    <source>
        <dbReference type="ARBA" id="ARBA00023219"/>
    </source>
</evidence>
<comment type="subcellular location">
    <subcellularLocation>
        <location evidence="1">Virion</location>
    </subcellularLocation>
</comment>
<evidence type="ECO:0000256" key="2">
    <source>
        <dbReference type="ARBA" id="ARBA00022612"/>
    </source>
</evidence>